<evidence type="ECO:0000313" key="11">
    <source>
        <dbReference type="EMBL" id="SDC84463.1"/>
    </source>
</evidence>
<feature type="transmembrane region" description="Helical" evidence="10">
    <location>
        <begin position="43"/>
        <end position="67"/>
    </location>
</feature>
<feature type="transmembrane region" description="Helical" evidence="10">
    <location>
        <begin position="143"/>
        <end position="173"/>
    </location>
</feature>
<dbReference type="AlphaFoldDB" id="A0A1G6PWG3"/>
<keyword evidence="5 10" id="KW-1133">Transmembrane helix</keyword>
<evidence type="ECO:0000256" key="4">
    <source>
        <dbReference type="ARBA" id="ARBA00022692"/>
    </source>
</evidence>
<dbReference type="GO" id="GO:0008654">
    <property type="term" value="P:phospholipid biosynthetic process"/>
    <property type="evidence" value="ECO:0007669"/>
    <property type="project" value="UniProtKB-UniRule"/>
</dbReference>
<dbReference type="EMBL" id="FMYV01000009">
    <property type="protein sequence ID" value="SDC84463.1"/>
    <property type="molecule type" value="Genomic_DNA"/>
</dbReference>
<dbReference type="GO" id="GO:0043772">
    <property type="term" value="F:acyl-phosphate glycerol-3-phosphate acyltransferase activity"/>
    <property type="evidence" value="ECO:0007669"/>
    <property type="project" value="UniProtKB-UniRule"/>
</dbReference>
<evidence type="ECO:0000256" key="10">
    <source>
        <dbReference type="HAMAP-Rule" id="MF_01043"/>
    </source>
</evidence>
<dbReference type="InterPro" id="IPR003811">
    <property type="entry name" value="G3P_acylTferase_PlsY"/>
</dbReference>
<evidence type="ECO:0000256" key="5">
    <source>
        <dbReference type="ARBA" id="ARBA00022989"/>
    </source>
</evidence>
<dbReference type="Proteomes" id="UP000199322">
    <property type="component" value="Unassembled WGS sequence"/>
</dbReference>
<keyword evidence="4 10" id="KW-0812">Transmembrane</keyword>
<comment type="subcellular location">
    <subcellularLocation>
        <location evidence="10">Cell membrane</location>
        <topology evidence="10">Multi-pass membrane protein</topology>
    </subcellularLocation>
</comment>
<name>A0A1G6PWG3_9BACT</name>
<accession>A0A1G6PWG3</accession>
<keyword evidence="9 10" id="KW-1208">Phospholipid metabolism</keyword>
<evidence type="ECO:0000256" key="6">
    <source>
        <dbReference type="ARBA" id="ARBA00023098"/>
    </source>
</evidence>
<keyword evidence="2 10" id="KW-0444">Lipid biosynthesis</keyword>
<reference evidence="11 13" key="1">
    <citation type="submission" date="2016-10" db="EMBL/GenBank/DDBJ databases">
        <authorList>
            <person name="de Groot N.N."/>
        </authorList>
    </citation>
    <scope>NUCLEOTIDE SEQUENCE [LARGE SCALE GENOMIC DNA]</scope>
    <source>
        <strain evidence="11 13">WG14</strain>
    </source>
</reference>
<evidence type="ECO:0000256" key="2">
    <source>
        <dbReference type="ARBA" id="ARBA00022516"/>
    </source>
</evidence>
<proteinExistence type="inferred from homology"/>
<evidence type="ECO:0000256" key="1">
    <source>
        <dbReference type="ARBA" id="ARBA00022475"/>
    </source>
</evidence>
<dbReference type="OrthoDB" id="9777124at2"/>
<evidence type="ECO:0000313" key="13">
    <source>
        <dbReference type="Proteomes" id="UP000199322"/>
    </source>
</evidence>
<comment type="subunit">
    <text evidence="10">Probably interacts with PlsX.</text>
</comment>
<dbReference type="PANTHER" id="PTHR30309">
    <property type="entry name" value="INNER MEMBRANE PROTEIN YGIH"/>
    <property type="match status" value="1"/>
</dbReference>
<evidence type="ECO:0000256" key="7">
    <source>
        <dbReference type="ARBA" id="ARBA00023136"/>
    </source>
</evidence>
<reference evidence="12 14" key="2">
    <citation type="submission" date="2019-04" db="EMBL/GenBank/DDBJ databases">
        <title>Draft genome sequence data and analysis of a Fermenting Bacterium, Geotoga petraea strain HO-Geo1, isolated from heavy-oil petroleum reservoir in Russia.</title>
        <authorList>
            <person name="Grouzdev D.S."/>
            <person name="Semenova E.M."/>
            <person name="Sokolova D.S."/>
            <person name="Tourova T.P."/>
            <person name="Poltaraus A.B."/>
            <person name="Nazina T.N."/>
        </authorList>
    </citation>
    <scope>NUCLEOTIDE SEQUENCE [LARGE SCALE GENOMIC DNA]</scope>
    <source>
        <strain evidence="12 14">HO-Geo1</strain>
    </source>
</reference>
<keyword evidence="8 10" id="KW-0594">Phospholipid biosynthesis</keyword>
<comment type="pathway">
    <text evidence="10">Lipid metabolism; phospholipid metabolism.</text>
</comment>
<gene>
    <name evidence="10" type="primary">plsY</name>
    <name evidence="12" type="ORF">E4650_09370</name>
    <name evidence="11" type="ORF">SAMN04488588_1924</name>
</gene>
<evidence type="ECO:0000256" key="8">
    <source>
        <dbReference type="ARBA" id="ARBA00023209"/>
    </source>
</evidence>
<evidence type="ECO:0000256" key="9">
    <source>
        <dbReference type="ARBA" id="ARBA00023264"/>
    </source>
</evidence>
<dbReference type="EC" id="2.3.1.275" evidence="10"/>
<keyword evidence="6 10" id="KW-0443">Lipid metabolism</keyword>
<feature type="transmembrane region" description="Helical" evidence="10">
    <location>
        <begin position="79"/>
        <end position="98"/>
    </location>
</feature>
<evidence type="ECO:0000313" key="14">
    <source>
        <dbReference type="Proteomes" id="UP000297288"/>
    </source>
</evidence>
<sequence length="195" mass="21727">MGVLSFFVSYFLGAIPFSYLLPKMLKDIDVRNLGSHNVGTSNAVYTSGMKVGLLCFLGDFSKGYLAYYLASNVFGLDGWMLIFSSLAAVIGHNWNIFLKFKGGKGMATAWGVIFASNYIAGLLFLLYATIITLSTKYISMGTIFGITLVWVTSFFPIFDFNSILIVSLILIIIPKHLENFKKIKNGTEYKINERM</sequence>
<feature type="transmembrane region" description="Helical" evidence="10">
    <location>
        <begin position="110"/>
        <end position="131"/>
    </location>
</feature>
<protein>
    <recommendedName>
        <fullName evidence="10">Glycerol-3-phosphate acyltransferase</fullName>
    </recommendedName>
    <alternativeName>
        <fullName evidence="10">Acyl-PO4 G3P acyltransferase</fullName>
    </alternativeName>
    <alternativeName>
        <fullName evidence="10">Acyl-phosphate--glycerol-3-phosphate acyltransferase</fullName>
    </alternativeName>
    <alternativeName>
        <fullName evidence="10">G3P acyltransferase</fullName>
        <shortName evidence="10">GPAT</shortName>
        <ecNumber evidence="10">2.3.1.275</ecNumber>
    </alternativeName>
    <alternativeName>
        <fullName evidence="10">Lysophosphatidic acid synthase</fullName>
        <shortName evidence="10">LPA synthase</shortName>
    </alternativeName>
</protein>
<comment type="catalytic activity">
    <reaction evidence="10">
        <text>an acyl phosphate + sn-glycerol 3-phosphate = a 1-acyl-sn-glycero-3-phosphate + phosphate</text>
        <dbReference type="Rhea" id="RHEA:34075"/>
        <dbReference type="ChEBI" id="CHEBI:43474"/>
        <dbReference type="ChEBI" id="CHEBI:57597"/>
        <dbReference type="ChEBI" id="CHEBI:57970"/>
        <dbReference type="ChEBI" id="CHEBI:59918"/>
        <dbReference type="EC" id="2.3.1.275"/>
    </reaction>
</comment>
<dbReference type="Pfam" id="PF02660">
    <property type="entry name" value="G3P_acyltransf"/>
    <property type="match status" value="1"/>
</dbReference>
<comment type="function">
    <text evidence="10">Catalyzes the transfer of an acyl group from acyl-phosphate (acyl-PO(4)) to glycerol-3-phosphate (G3P) to form lysophosphatidic acid (LPA). This enzyme utilizes acyl-phosphate as fatty acyl donor, but not acyl-CoA or acyl-ACP.</text>
</comment>
<dbReference type="EMBL" id="SRME01000007">
    <property type="protein sequence ID" value="TGG86846.1"/>
    <property type="molecule type" value="Genomic_DNA"/>
</dbReference>
<feature type="transmembrane region" description="Helical" evidence="10">
    <location>
        <begin position="6"/>
        <end position="22"/>
    </location>
</feature>
<organism evidence="11 13">
    <name type="scientific">Geotoga petraea</name>
    <dbReference type="NCBI Taxonomy" id="28234"/>
    <lineage>
        <taxon>Bacteria</taxon>
        <taxon>Thermotogati</taxon>
        <taxon>Thermotogota</taxon>
        <taxon>Thermotogae</taxon>
        <taxon>Petrotogales</taxon>
        <taxon>Petrotogaceae</taxon>
        <taxon>Geotoga</taxon>
    </lineage>
</organism>
<keyword evidence="7 10" id="KW-0472">Membrane</keyword>
<evidence type="ECO:0000313" key="12">
    <source>
        <dbReference type="EMBL" id="TGG86846.1"/>
    </source>
</evidence>
<dbReference type="HAMAP" id="MF_01043">
    <property type="entry name" value="PlsY"/>
    <property type="match status" value="1"/>
</dbReference>
<dbReference type="GO" id="GO:0005886">
    <property type="term" value="C:plasma membrane"/>
    <property type="evidence" value="ECO:0007669"/>
    <property type="project" value="UniProtKB-SubCell"/>
</dbReference>
<dbReference type="UniPathway" id="UPA00085"/>
<evidence type="ECO:0000256" key="3">
    <source>
        <dbReference type="ARBA" id="ARBA00022679"/>
    </source>
</evidence>
<comment type="similarity">
    <text evidence="10">Belongs to the PlsY family.</text>
</comment>
<dbReference type="NCBIfam" id="TIGR00023">
    <property type="entry name" value="glycerol-3-phosphate 1-O-acyltransferase PlsY"/>
    <property type="match status" value="1"/>
</dbReference>
<keyword evidence="3 10" id="KW-0808">Transferase</keyword>
<dbReference type="RefSeq" id="WP_091405340.1">
    <property type="nucleotide sequence ID" value="NZ_FMYV01000009.1"/>
</dbReference>
<dbReference type="PANTHER" id="PTHR30309:SF0">
    <property type="entry name" value="GLYCEROL-3-PHOSPHATE ACYLTRANSFERASE-RELATED"/>
    <property type="match status" value="1"/>
</dbReference>
<dbReference type="STRING" id="28234.SAMN04488588_1924"/>
<keyword evidence="13" id="KW-1185">Reference proteome</keyword>
<keyword evidence="1 10" id="KW-1003">Cell membrane</keyword>
<keyword evidence="11" id="KW-0012">Acyltransferase</keyword>
<dbReference type="SMART" id="SM01207">
    <property type="entry name" value="G3P_acyltransf"/>
    <property type="match status" value="1"/>
</dbReference>
<dbReference type="Proteomes" id="UP000297288">
    <property type="component" value="Unassembled WGS sequence"/>
</dbReference>